<dbReference type="InterPro" id="IPR012338">
    <property type="entry name" value="Beta-lactam/transpept-like"/>
</dbReference>
<comment type="caution">
    <text evidence="2">The sequence shown here is derived from an EMBL/GenBank/DDBJ whole genome shotgun (WGS) entry which is preliminary data.</text>
</comment>
<organism evidence="2">
    <name type="scientific">bioreactor metagenome</name>
    <dbReference type="NCBI Taxonomy" id="1076179"/>
    <lineage>
        <taxon>unclassified sequences</taxon>
        <taxon>metagenomes</taxon>
        <taxon>ecological metagenomes</taxon>
    </lineage>
</organism>
<dbReference type="InterPro" id="IPR050491">
    <property type="entry name" value="AmpC-like"/>
</dbReference>
<evidence type="ECO:0000259" key="1">
    <source>
        <dbReference type="Pfam" id="PF00144"/>
    </source>
</evidence>
<sequence>MADKTDTTMKSKLRILMLATLISMNVGCKMQTPKSLPNATTFQSALDSQINDNMPGILVTVISRDKNIEWSGASGYSDKMNKTKLLPHQTFRIASVTKTFTATTILRLWEDGKFKLEDPVAMYISNEHSDILKRGGYNPQEITVFHLLTHSSGLSEHTHSDKYQLPYLKSNHVWTRTEQLFELIAITKPVGKPGNQFSYSDTGYILLGEIIENLTGKSLGEAIEDQLNLKKSGLKSIHIEDEGGEFDNERIHQYSENEDTYIINPTFDLYGGGGLLSSTHDLCLFYQYLFENKVFRKKSTLEKMLAPLSYPTKPLLDYRMGIWETEIEGMKVYTHSGFWGTQVVYIPTIKTSIAVNYSQRWNNKGVAPIIPILIRQLMENNPDQTIR</sequence>
<dbReference type="Pfam" id="PF00144">
    <property type="entry name" value="Beta-lactamase"/>
    <property type="match status" value="1"/>
</dbReference>
<evidence type="ECO:0000313" key="2">
    <source>
        <dbReference type="EMBL" id="MPL69735.1"/>
    </source>
</evidence>
<protein>
    <submittedName>
        <fullName evidence="2">D-aminopeptidase</fullName>
        <ecNumber evidence="2">3.4.11.19</ecNumber>
    </submittedName>
</protein>
<dbReference type="Gene3D" id="3.40.710.10">
    <property type="entry name" value="DD-peptidase/beta-lactamase superfamily"/>
    <property type="match status" value="1"/>
</dbReference>
<accession>A0A644TS86</accession>
<dbReference type="InterPro" id="IPR001466">
    <property type="entry name" value="Beta-lactam-related"/>
</dbReference>
<keyword evidence="2" id="KW-0645">Protease</keyword>
<dbReference type="GO" id="GO:0004177">
    <property type="term" value="F:aminopeptidase activity"/>
    <property type="evidence" value="ECO:0007669"/>
    <property type="project" value="UniProtKB-KW"/>
</dbReference>
<dbReference type="SUPFAM" id="SSF56601">
    <property type="entry name" value="beta-lactamase/transpeptidase-like"/>
    <property type="match status" value="1"/>
</dbReference>
<name>A0A644TS86_9ZZZZ</name>
<dbReference type="PANTHER" id="PTHR46825:SF8">
    <property type="entry name" value="BETA-LACTAMASE-RELATED"/>
    <property type="match status" value="1"/>
</dbReference>
<dbReference type="PANTHER" id="PTHR46825">
    <property type="entry name" value="D-ALANYL-D-ALANINE-CARBOXYPEPTIDASE/ENDOPEPTIDASE AMPH"/>
    <property type="match status" value="1"/>
</dbReference>
<proteinExistence type="predicted"/>
<dbReference type="EMBL" id="VSSQ01000048">
    <property type="protein sequence ID" value="MPL69735.1"/>
    <property type="molecule type" value="Genomic_DNA"/>
</dbReference>
<dbReference type="AlphaFoldDB" id="A0A644TS86"/>
<keyword evidence="2" id="KW-0378">Hydrolase</keyword>
<dbReference type="EC" id="3.4.11.19" evidence="2"/>
<keyword evidence="2" id="KW-0031">Aminopeptidase</keyword>
<gene>
    <name evidence="2" type="primary">dap_5</name>
    <name evidence="2" type="ORF">SDC9_15483</name>
</gene>
<feature type="domain" description="Beta-lactamase-related" evidence="1">
    <location>
        <begin position="52"/>
        <end position="360"/>
    </location>
</feature>
<reference evidence="2" key="1">
    <citation type="submission" date="2019-08" db="EMBL/GenBank/DDBJ databases">
        <authorList>
            <person name="Kucharzyk K."/>
            <person name="Murdoch R.W."/>
            <person name="Higgins S."/>
            <person name="Loffler F."/>
        </authorList>
    </citation>
    <scope>NUCLEOTIDE SEQUENCE</scope>
</reference>